<name>A0A150WLD0_BDEBC</name>
<reference evidence="1 2" key="1">
    <citation type="submission" date="2016-03" db="EMBL/GenBank/DDBJ databases">
        <authorList>
            <person name="Ploux O."/>
        </authorList>
    </citation>
    <scope>NUCLEOTIDE SEQUENCE [LARGE SCALE GENOMIC DNA]</scope>
    <source>
        <strain evidence="1 2">BER2</strain>
    </source>
</reference>
<proteinExistence type="predicted"/>
<protein>
    <recommendedName>
        <fullName evidence="3">DUF3299 domain-containing protein</fullName>
    </recommendedName>
</protein>
<dbReference type="InterPro" id="IPR021727">
    <property type="entry name" value="DUF3299"/>
</dbReference>
<gene>
    <name evidence="1" type="ORF">AZI85_03840</name>
</gene>
<organism evidence="1 2">
    <name type="scientific">Bdellovibrio bacteriovorus</name>
    <dbReference type="NCBI Taxonomy" id="959"/>
    <lineage>
        <taxon>Bacteria</taxon>
        <taxon>Pseudomonadati</taxon>
        <taxon>Bdellovibrionota</taxon>
        <taxon>Bdellovibrionia</taxon>
        <taxon>Bdellovibrionales</taxon>
        <taxon>Pseudobdellovibrionaceae</taxon>
        <taxon>Bdellovibrio</taxon>
    </lineage>
</organism>
<dbReference type="AlphaFoldDB" id="A0A150WLD0"/>
<dbReference type="Proteomes" id="UP000075391">
    <property type="component" value="Unassembled WGS sequence"/>
</dbReference>
<evidence type="ECO:0008006" key="3">
    <source>
        <dbReference type="Google" id="ProtNLM"/>
    </source>
</evidence>
<evidence type="ECO:0000313" key="1">
    <source>
        <dbReference type="EMBL" id="KYG64635.1"/>
    </source>
</evidence>
<dbReference type="OrthoDB" id="5294203at2"/>
<dbReference type="Gene3D" id="2.40.50.870">
    <property type="entry name" value="Protein of unknown function (DUF3299)"/>
    <property type="match status" value="1"/>
</dbReference>
<dbReference type="EMBL" id="LUKF01000012">
    <property type="protein sequence ID" value="KYG64635.1"/>
    <property type="molecule type" value="Genomic_DNA"/>
</dbReference>
<evidence type="ECO:0000313" key="2">
    <source>
        <dbReference type="Proteomes" id="UP000075391"/>
    </source>
</evidence>
<comment type="caution">
    <text evidence="1">The sequence shown here is derived from an EMBL/GenBank/DDBJ whole genome shotgun (WGS) entry which is preliminary data.</text>
</comment>
<accession>A0A150WLD0</accession>
<sequence>MKKWVIAGVAVLVVVIGAVVYQSMFSRGAALTGVEVDWRLLGEMDYITGKSSSELQALSGKGVKIPGFMVPLEDDQRDVVEFLLVPSPQACIHVPPPPPNQMVYVKMKKGTEVAVGPIWVYGTLNLVTKKSMYGDASFELVGEAVEPYK</sequence>
<dbReference type="Pfam" id="PF11736">
    <property type="entry name" value="DUF3299"/>
    <property type="match status" value="1"/>
</dbReference>